<keyword evidence="2" id="KW-0472">Membrane</keyword>
<dbReference type="OrthoDB" id="3435720at2"/>
<organism evidence="3 4">
    <name type="scientific">Streptomyces niveus</name>
    <name type="common">Streptomyces spheroides</name>
    <dbReference type="NCBI Taxonomy" id="193462"/>
    <lineage>
        <taxon>Bacteria</taxon>
        <taxon>Bacillati</taxon>
        <taxon>Actinomycetota</taxon>
        <taxon>Actinomycetes</taxon>
        <taxon>Kitasatosporales</taxon>
        <taxon>Streptomycetaceae</taxon>
        <taxon>Streptomyces</taxon>
    </lineage>
</organism>
<evidence type="ECO:0000256" key="1">
    <source>
        <dbReference type="SAM" id="MobiDB-lite"/>
    </source>
</evidence>
<accession>A0A1U9QPF3</accession>
<reference evidence="3 4" key="1">
    <citation type="submission" date="2016-11" db="EMBL/GenBank/DDBJ databases">
        <title>Complete genome sequence of Streptomyces niveus SCSIO 3406.</title>
        <authorList>
            <person name="Zhu Q."/>
            <person name="Cheng W."/>
            <person name="Song Y."/>
            <person name="Li Q."/>
            <person name="Ju J."/>
        </authorList>
    </citation>
    <scope>NUCLEOTIDE SEQUENCE [LARGE SCALE GENOMIC DNA]</scope>
    <source>
        <strain evidence="3 4">SCSIO 3406</strain>
    </source>
</reference>
<proteinExistence type="predicted"/>
<evidence type="ECO:0000256" key="2">
    <source>
        <dbReference type="SAM" id="Phobius"/>
    </source>
</evidence>
<protein>
    <submittedName>
        <fullName evidence="3">Uncharacterized protein</fullName>
    </submittedName>
</protein>
<dbReference type="RefSeq" id="WP_078074066.1">
    <property type="nucleotide sequence ID" value="NZ_CP018047.1"/>
</dbReference>
<dbReference type="KEGG" id="snw:BBN63_04085"/>
<dbReference type="EMBL" id="CP018047">
    <property type="protein sequence ID" value="AQU65545.1"/>
    <property type="molecule type" value="Genomic_DNA"/>
</dbReference>
<name>A0A1U9QPF3_STRNV</name>
<dbReference type="AlphaFoldDB" id="A0A1U9QPF3"/>
<dbReference type="Proteomes" id="UP000189677">
    <property type="component" value="Chromosome"/>
</dbReference>
<keyword evidence="4" id="KW-1185">Reference proteome</keyword>
<gene>
    <name evidence="3" type="ORF">BBN63_04085</name>
</gene>
<evidence type="ECO:0000313" key="4">
    <source>
        <dbReference type="Proteomes" id="UP000189677"/>
    </source>
</evidence>
<keyword evidence="2" id="KW-0812">Transmembrane</keyword>
<keyword evidence="2" id="KW-1133">Transmembrane helix</keyword>
<feature type="compositionally biased region" description="Low complexity" evidence="1">
    <location>
        <begin position="494"/>
        <end position="504"/>
    </location>
</feature>
<evidence type="ECO:0000313" key="3">
    <source>
        <dbReference type="EMBL" id="AQU65545.1"/>
    </source>
</evidence>
<feature type="transmembrane region" description="Helical" evidence="2">
    <location>
        <begin position="177"/>
        <end position="196"/>
    </location>
</feature>
<feature type="transmembrane region" description="Helical" evidence="2">
    <location>
        <begin position="114"/>
        <end position="134"/>
    </location>
</feature>
<sequence length="521" mass="54465">MAQVSPNTAQADPRQKKLAGELRLLAAEPAFELRRAELIDLAHDLEQHTRLDRWADVDLVQAYVRPESLAQPPPAPRAPLRSQLRVALAAKAGTGALVRVVRDEMRQRPVREGALEASLGVLVFVPLLITWFGLREAVRAYGELSQENPKEATRPFLQLWQSGFGGHLSSSGRFENVALMAVVLISLLVVLSVWHARARSRADRMEAKLNAEQEYLLGRLASLLTRIQLALVPHRAASPQQFTAGLSKAATRMESLASRADRSHSSLVSSAKALEDATTSLENAALALTGELPKLGTAADRIEAAVRGGQAATAQAGAENQAAAGRIADRIKSAGDTVEASLKALAAAQQTLATKSETVAQATERASKALVDSAGRTNDAVDGMRDATERWDAAAAHWQDAAARLETGLRGLTVPQTRSGAGGFAAPEADYGVTPVPAVHPVPESASAPTLAGGRAYGAGFEYDTPTERLSLSGANGGANSGANGSPNGGAGTGPDAPATPGIPEQGPARPPYPPQDGVGS</sequence>
<feature type="region of interest" description="Disordered" evidence="1">
    <location>
        <begin position="468"/>
        <end position="521"/>
    </location>
</feature>